<dbReference type="InterPro" id="IPR036291">
    <property type="entry name" value="NAD(P)-bd_dom_sf"/>
</dbReference>
<dbReference type="InterPro" id="IPR001509">
    <property type="entry name" value="Epimerase_deHydtase"/>
</dbReference>
<dbReference type="STRING" id="913774.A0A0C3HQ84"/>
<dbReference type="InParanoid" id="A0A0C3HQ84"/>
<proteinExistence type="predicted"/>
<dbReference type="PANTHER" id="PTHR48079:SF6">
    <property type="entry name" value="NAD(P)-BINDING DOMAIN-CONTAINING PROTEIN-RELATED"/>
    <property type="match status" value="1"/>
</dbReference>
<reference evidence="3" key="2">
    <citation type="submission" date="2015-01" db="EMBL/GenBank/DDBJ databases">
        <title>Evolutionary Origins and Diversification of the Mycorrhizal Mutualists.</title>
        <authorList>
            <consortium name="DOE Joint Genome Institute"/>
            <consortium name="Mycorrhizal Genomics Consortium"/>
            <person name="Kohler A."/>
            <person name="Kuo A."/>
            <person name="Nagy L.G."/>
            <person name="Floudas D."/>
            <person name="Copeland A."/>
            <person name="Barry K.W."/>
            <person name="Cichocki N."/>
            <person name="Veneault-Fourrey C."/>
            <person name="LaButti K."/>
            <person name="Lindquist E.A."/>
            <person name="Lipzen A."/>
            <person name="Lundell T."/>
            <person name="Morin E."/>
            <person name="Murat C."/>
            <person name="Riley R."/>
            <person name="Ohm R."/>
            <person name="Sun H."/>
            <person name="Tunlid A."/>
            <person name="Henrissat B."/>
            <person name="Grigoriev I.V."/>
            <person name="Hibbett D.S."/>
            <person name="Martin F."/>
        </authorList>
    </citation>
    <scope>NUCLEOTIDE SEQUENCE [LARGE SCALE GENOMIC DNA]</scope>
    <source>
        <strain evidence="3">Zn</strain>
    </source>
</reference>
<dbReference type="PANTHER" id="PTHR48079">
    <property type="entry name" value="PROTEIN YEEZ"/>
    <property type="match status" value="1"/>
</dbReference>
<name>A0A0C3HQ84_OIDMZ</name>
<dbReference type="Pfam" id="PF01370">
    <property type="entry name" value="Epimerase"/>
    <property type="match status" value="1"/>
</dbReference>
<dbReference type="HOGENOM" id="CLU_007383_12_2_1"/>
<dbReference type="AlphaFoldDB" id="A0A0C3HQ84"/>
<gene>
    <name evidence="2" type="ORF">OIDMADRAFT_50987</name>
</gene>
<dbReference type="InterPro" id="IPR051783">
    <property type="entry name" value="NAD(P)-dependent_oxidoreduct"/>
</dbReference>
<sequence>MAAKKVFLTGATGYIGGSVLEGVIRKYPKLCVTALLRNPSEEFKARYPDVKIEVGDFDAFEVIEKAASASDIVLHMGDIDHPGCAAAILSGLSKRTAPSFLIHLTGTGCISDEREQTWDGKCNPHIWHDVDEMNEIYNLPDSAMHHVIDKNIMDASNELLHTACICPPDIYGQSTGIGSRATFLVPEYVKVLLTKKEAFYLGSGENMRAVTHINDVVDLFLILLEKGIEGGGDAQWGKEGFYFAVSGEIKWADAANAICNIGVEQGWLPEGSSAISWTEKQVASIMPDHPGRALYIWGSNSRAVSARAKNLGWSPNGPSFWEALREDVMVTVATAQKR</sequence>
<evidence type="ECO:0000313" key="3">
    <source>
        <dbReference type="Proteomes" id="UP000054321"/>
    </source>
</evidence>
<accession>A0A0C3HQ84</accession>
<evidence type="ECO:0000313" key="2">
    <source>
        <dbReference type="EMBL" id="KIN05165.1"/>
    </source>
</evidence>
<reference evidence="2 3" key="1">
    <citation type="submission" date="2014-04" db="EMBL/GenBank/DDBJ databases">
        <authorList>
            <consortium name="DOE Joint Genome Institute"/>
            <person name="Kuo A."/>
            <person name="Martino E."/>
            <person name="Perotto S."/>
            <person name="Kohler A."/>
            <person name="Nagy L.G."/>
            <person name="Floudas D."/>
            <person name="Copeland A."/>
            <person name="Barry K.W."/>
            <person name="Cichocki N."/>
            <person name="Veneault-Fourrey C."/>
            <person name="LaButti K."/>
            <person name="Lindquist E.A."/>
            <person name="Lipzen A."/>
            <person name="Lundell T."/>
            <person name="Morin E."/>
            <person name="Murat C."/>
            <person name="Sun H."/>
            <person name="Tunlid A."/>
            <person name="Henrissat B."/>
            <person name="Grigoriev I.V."/>
            <person name="Hibbett D.S."/>
            <person name="Martin F."/>
            <person name="Nordberg H.P."/>
            <person name="Cantor M.N."/>
            <person name="Hua S.X."/>
        </authorList>
    </citation>
    <scope>NUCLEOTIDE SEQUENCE [LARGE SCALE GENOMIC DNA]</scope>
    <source>
        <strain evidence="2 3">Zn</strain>
    </source>
</reference>
<dbReference type="Proteomes" id="UP000054321">
    <property type="component" value="Unassembled WGS sequence"/>
</dbReference>
<organism evidence="2 3">
    <name type="scientific">Oidiodendron maius (strain Zn)</name>
    <dbReference type="NCBI Taxonomy" id="913774"/>
    <lineage>
        <taxon>Eukaryota</taxon>
        <taxon>Fungi</taxon>
        <taxon>Dikarya</taxon>
        <taxon>Ascomycota</taxon>
        <taxon>Pezizomycotina</taxon>
        <taxon>Leotiomycetes</taxon>
        <taxon>Leotiomycetes incertae sedis</taxon>
        <taxon>Myxotrichaceae</taxon>
        <taxon>Oidiodendron</taxon>
    </lineage>
</organism>
<dbReference type="SUPFAM" id="SSF51735">
    <property type="entry name" value="NAD(P)-binding Rossmann-fold domains"/>
    <property type="match status" value="1"/>
</dbReference>
<keyword evidence="3" id="KW-1185">Reference proteome</keyword>
<dbReference type="GO" id="GO:0004029">
    <property type="term" value="F:aldehyde dehydrogenase (NAD+) activity"/>
    <property type="evidence" value="ECO:0007669"/>
    <property type="project" value="TreeGrafter"/>
</dbReference>
<dbReference type="EMBL" id="KN832872">
    <property type="protein sequence ID" value="KIN05165.1"/>
    <property type="molecule type" value="Genomic_DNA"/>
</dbReference>
<feature type="domain" description="NAD-dependent epimerase/dehydratase" evidence="1">
    <location>
        <begin position="160"/>
        <end position="227"/>
    </location>
</feature>
<protein>
    <recommendedName>
        <fullName evidence="1">NAD-dependent epimerase/dehydratase domain-containing protein</fullName>
    </recommendedName>
</protein>
<dbReference type="GO" id="GO:0005737">
    <property type="term" value="C:cytoplasm"/>
    <property type="evidence" value="ECO:0007669"/>
    <property type="project" value="TreeGrafter"/>
</dbReference>
<evidence type="ECO:0000259" key="1">
    <source>
        <dbReference type="Pfam" id="PF01370"/>
    </source>
</evidence>
<dbReference type="Gene3D" id="3.40.50.720">
    <property type="entry name" value="NAD(P)-binding Rossmann-like Domain"/>
    <property type="match status" value="1"/>
</dbReference>
<dbReference type="OrthoDB" id="2130169at2759"/>